<dbReference type="EMBL" id="JAKMYX010000109">
    <property type="protein sequence ID" value="MDH5923494.1"/>
    <property type="molecule type" value="Genomic_DNA"/>
</dbReference>
<reference evidence="2" key="1">
    <citation type="submission" date="2022-01" db="EMBL/GenBank/DDBJ databases">
        <title>Vibrio aestuarianus Clade A and Clade B isolates are associated with Pacific oyster (Crassostrea gigas) disease outbreaks across Ireland.</title>
        <authorList>
            <person name="Coyle N."/>
            <person name="O'Toole C."/>
            <person name="Thomas J.C.L."/>
            <person name="Ryder D."/>
            <person name="Cheslett D."/>
            <person name="Feist S."/>
            <person name="Bean T."/>
            <person name="Joseph A."/>
            <person name="Waina A."/>
            <person name="Feil E."/>
            <person name="Verner-Jeffreys D.W."/>
        </authorList>
    </citation>
    <scope>NUCLEOTIDE SEQUENCE</scope>
    <source>
        <strain evidence="2">S/17/14 A</strain>
    </source>
</reference>
<feature type="compositionally biased region" description="Polar residues" evidence="1">
    <location>
        <begin position="86"/>
        <end position="98"/>
    </location>
</feature>
<reference evidence="3 5" key="2">
    <citation type="submission" date="2024-06" db="EMBL/GenBank/DDBJ databases">
        <authorList>
            <person name="Steensen K."/>
            <person name="Seneca J."/>
            <person name="Bartlau N."/>
            <person name="Yu A.X."/>
            <person name="Polz M.F."/>
        </authorList>
    </citation>
    <scope>NUCLEOTIDE SEQUENCE [LARGE SCALE GENOMIC DNA]</scope>
    <source>
        <strain evidence="3 5">1F145</strain>
    </source>
</reference>
<evidence type="ECO:0000313" key="5">
    <source>
        <dbReference type="Proteomes" id="UP001569200"/>
    </source>
</evidence>
<proteinExistence type="predicted"/>
<evidence type="ECO:0008006" key="6">
    <source>
        <dbReference type="Google" id="ProtNLM"/>
    </source>
</evidence>
<dbReference type="RefSeq" id="WP_017087444.1">
    <property type="nucleotide sequence ID" value="NZ_CAWMQV010000102.1"/>
</dbReference>
<accession>A0AA43GDL9</accession>
<dbReference type="AlphaFoldDB" id="A0AA43GDL9"/>
<dbReference type="EMBL" id="JBGOOW010000005">
    <property type="protein sequence ID" value="MEZ8180549.1"/>
    <property type="molecule type" value="Genomic_DNA"/>
</dbReference>
<evidence type="ECO:0000313" key="3">
    <source>
        <dbReference type="EMBL" id="MEZ8180549.1"/>
    </source>
</evidence>
<dbReference type="Proteomes" id="UP001159663">
    <property type="component" value="Unassembled WGS sequence"/>
</dbReference>
<feature type="region of interest" description="Disordered" evidence="1">
    <location>
        <begin position="79"/>
        <end position="98"/>
    </location>
</feature>
<protein>
    <recommendedName>
        <fullName evidence="6">Lipoprotein</fullName>
    </recommendedName>
</protein>
<comment type="caution">
    <text evidence="2">The sequence shown here is derived from an EMBL/GenBank/DDBJ whole genome shotgun (WGS) entry which is preliminary data.</text>
</comment>
<evidence type="ECO:0000256" key="1">
    <source>
        <dbReference type="SAM" id="MobiDB-lite"/>
    </source>
</evidence>
<dbReference type="PROSITE" id="PS51257">
    <property type="entry name" value="PROKAR_LIPOPROTEIN"/>
    <property type="match status" value="1"/>
</dbReference>
<dbReference type="Proteomes" id="UP001569200">
    <property type="component" value="Unassembled WGS sequence"/>
</dbReference>
<organism evidence="2 4">
    <name type="scientific">Vibrio splendidus</name>
    <dbReference type="NCBI Taxonomy" id="29497"/>
    <lineage>
        <taxon>Bacteria</taxon>
        <taxon>Pseudomonadati</taxon>
        <taxon>Pseudomonadota</taxon>
        <taxon>Gammaproteobacteria</taxon>
        <taxon>Vibrionales</taxon>
        <taxon>Vibrionaceae</taxon>
        <taxon>Vibrio</taxon>
    </lineage>
</organism>
<evidence type="ECO:0000313" key="4">
    <source>
        <dbReference type="Proteomes" id="UP001159663"/>
    </source>
</evidence>
<keyword evidence="5" id="KW-1185">Reference proteome</keyword>
<name>A0AA43GDL9_VIBSP</name>
<evidence type="ECO:0000313" key="2">
    <source>
        <dbReference type="EMBL" id="MDH5923494.1"/>
    </source>
</evidence>
<sequence length="98" mass="10728">MVVAKAHLGMIYKGIDMTKIMMIFLAMLLVGCANDARLGHSVALVKTEQTYNPNATQENLLEVPDGTGERMQTGYDKYVGRGENDLSGSSSQILEDFN</sequence>
<gene>
    <name evidence="3" type="ORF">ACED33_07675</name>
    <name evidence="2" type="ORF">L8R85_20925</name>
</gene>